<evidence type="ECO:0000313" key="2">
    <source>
        <dbReference type="Proteomes" id="UP000290657"/>
    </source>
</evidence>
<dbReference type="EMBL" id="PDKN01000004">
    <property type="protein sequence ID" value="RXJ57708.1"/>
    <property type="molecule type" value="Genomic_DNA"/>
</dbReference>
<accession>A0A4Q0XQ37</accession>
<comment type="caution">
    <text evidence="1">The sequence shown here is derived from an EMBL/GenBank/DDBJ whole genome shotgun (WGS) entry which is preliminary data.</text>
</comment>
<evidence type="ECO:0000313" key="1">
    <source>
        <dbReference type="EMBL" id="RXJ57708.1"/>
    </source>
</evidence>
<name>A0A4Q0XQ37_9BACT</name>
<protein>
    <submittedName>
        <fullName evidence="1">Uncharacterized protein</fullName>
    </submittedName>
</protein>
<dbReference type="AlphaFoldDB" id="A0A4Q0XQ37"/>
<proteinExistence type="predicted"/>
<organism evidence="1 2">
    <name type="scientific">Candidatus Marinarcus aquaticus</name>
    <dbReference type="NCBI Taxonomy" id="2044504"/>
    <lineage>
        <taxon>Bacteria</taxon>
        <taxon>Pseudomonadati</taxon>
        <taxon>Campylobacterota</taxon>
        <taxon>Epsilonproteobacteria</taxon>
        <taxon>Campylobacterales</taxon>
        <taxon>Arcobacteraceae</taxon>
        <taxon>Candidatus Marinarcus</taxon>
    </lineage>
</organism>
<dbReference type="RefSeq" id="WP_128996281.1">
    <property type="nucleotide sequence ID" value="NZ_PDKN01000004.1"/>
</dbReference>
<dbReference type="Proteomes" id="UP000290657">
    <property type="component" value="Unassembled WGS sequence"/>
</dbReference>
<gene>
    <name evidence="1" type="ORF">CRV04_07815</name>
</gene>
<keyword evidence="2" id="KW-1185">Reference proteome</keyword>
<sequence length="200" mass="24105">MKINAVEFNNVFSIDELKTLNNFLFEVDRCNQSKIIKNKKINLNQTISFKENKVSITHSLIEEDDLHSFLHKIRPFILEKENLYFMTIKNLIGKRFNFDVLNKYLKELNNKYITKNDYNSNLIIDEKKMPFEKIFTYYLNSLHYHREEKKKLIIDKIIELHGNIELFEFKMMNILLIKYNAIQELAYIVDKIIKDEDITL</sequence>
<reference evidence="1 2" key="1">
    <citation type="submission" date="2017-10" db="EMBL/GenBank/DDBJ databases">
        <title>Genomics of the genus Arcobacter.</title>
        <authorList>
            <person name="Perez-Cataluna A."/>
            <person name="Figueras M.J."/>
        </authorList>
    </citation>
    <scope>NUCLEOTIDE SEQUENCE [LARGE SCALE GENOMIC DNA]</scope>
    <source>
        <strain evidence="1 2">CECT 8987</strain>
    </source>
</reference>